<dbReference type="AlphaFoldDB" id="A0AAD7TY33"/>
<proteinExistence type="predicted"/>
<evidence type="ECO:0000313" key="3">
    <source>
        <dbReference type="EMBL" id="KAJ8488908.1"/>
    </source>
</evidence>
<comment type="caution">
    <text evidence="3">The sequence shown here is derived from an EMBL/GenBank/DDBJ whole genome shotgun (WGS) entry which is preliminary data.</text>
</comment>
<dbReference type="Proteomes" id="UP001215151">
    <property type="component" value="Unassembled WGS sequence"/>
</dbReference>
<evidence type="ECO:0000259" key="2">
    <source>
        <dbReference type="Pfam" id="PF07859"/>
    </source>
</evidence>
<protein>
    <recommendedName>
        <fullName evidence="2">Alpha/beta hydrolase fold-3 domain-containing protein</fullName>
    </recommendedName>
</protein>
<dbReference type="InterPro" id="IPR029058">
    <property type="entry name" value="AB_hydrolase_fold"/>
</dbReference>
<organism evidence="3 4">
    <name type="scientific">Trametes cubensis</name>
    <dbReference type="NCBI Taxonomy" id="1111947"/>
    <lineage>
        <taxon>Eukaryota</taxon>
        <taxon>Fungi</taxon>
        <taxon>Dikarya</taxon>
        <taxon>Basidiomycota</taxon>
        <taxon>Agaricomycotina</taxon>
        <taxon>Agaricomycetes</taxon>
        <taxon>Polyporales</taxon>
        <taxon>Polyporaceae</taxon>
        <taxon>Trametes</taxon>
    </lineage>
</organism>
<keyword evidence="4" id="KW-1185">Reference proteome</keyword>
<evidence type="ECO:0000313" key="4">
    <source>
        <dbReference type="Proteomes" id="UP001215151"/>
    </source>
</evidence>
<dbReference type="PANTHER" id="PTHR48081:SF8">
    <property type="entry name" value="ALPHA_BETA HYDROLASE FOLD-3 DOMAIN-CONTAINING PROTEIN-RELATED"/>
    <property type="match status" value="1"/>
</dbReference>
<dbReference type="Pfam" id="PF07859">
    <property type="entry name" value="Abhydrolase_3"/>
    <property type="match status" value="1"/>
</dbReference>
<dbReference type="SUPFAM" id="SSF53474">
    <property type="entry name" value="alpha/beta-Hydrolases"/>
    <property type="match status" value="1"/>
</dbReference>
<gene>
    <name evidence="3" type="ORF">ONZ51_g3255</name>
</gene>
<name>A0AAD7TY33_9APHY</name>
<dbReference type="GO" id="GO:0016787">
    <property type="term" value="F:hydrolase activity"/>
    <property type="evidence" value="ECO:0007669"/>
    <property type="project" value="UniProtKB-KW"/>
</dbReference>
<dbReference type="InterPro" id="IPR013094">
    <property type="entry name" value="AB_hydrolase_3"/>
</dbReference>
<dbReference type="Gene3D" id="3.40.50.1820">
    <property type="entry name" value="alpha/beta hydrolase"/>
    <property type="match status" value="1"/>
</dbReference>
<keyword evidence="1" id="KW-0378">Hydrolase</keyword>
<evidence type="ECO:0000256" key="1">
    <source>
        <dbReference type="ARBA" id="ARBA00022801"/>
    </source>
</evidence>
<dbReference type="PANTHER" id="PTHR48081">
    <property type="entry name" value="AB HYDROLASE SUPERFAMILY PROTEIN C4A8.06C"/>
    <property type="match status" value="1"/>
</dbReference>
<sequence length="337" mass="37310">MSKNYLSIPNSELAPLIAALPAPPQPGGQVDITALRAHLKNTFTNVARKNLGPLLPPEDVYHVEEYTIPRDGGEIAIRTYRPAAEEDRTFPAMLAVHGGGFMHGDLDMEDYYLRIICADVQISIVNVDYRLAPENPYPAGLNDAYDALKWMTQNEARLHADLRKGFIVSGKSSGGNMAAVIAHRAKEDPAFAGTPLTGQILQMPALCHPDVVPETLKDKLRSMEECKDAPILSREQMLNSYRILKADPSNPEISPLLYQSLANLAPAYIQVCGLDPCRDEALVYEELLRENGVLTRLDRYPGAPHGFSAIFGHTAYAQKWDRDYRGGLRWLLSLTMA</sequence>
<dbReference type="EMBL" id="JAPEVG010000056">
    <property type="protein sequence ID" value="KAJ8488908.1"/>
    <property type="molecule type" value="Genomic_DNA"/>
</dbReference>
<dbReference type="InterPro" id="IPR050300">
    <property type="entry name" value="GDXG_lipolytic_enzyme"/>
</dbReference>
<feature type="domain" description="Alpha/beta hydrolase fold-3" evidence="2">
    <location>
        <begin position="94"/>
        <end position="307"/>
    </location>
</feature>
<accession>A0AAD7TY33</accession>
<reference evidence="3" key="1">
    <citation type="submission" date="2022-11" db="EMBL/GenBank/DDBJ databases">
        <title>Genome Sequence of Cubamyces cubensis.</title>
        <authorList>
            <person name="Buettner E."/>
        </authorList>
    </citation>
    <scope>NUCLEOTIDE SEQUENCE</scope>
    <source>
        <strain evidence="3">MPL-01</strain>
    </source>
</reference>